<dbReference type="InterPro" id="IPR010061">
    <property type="entry name" value="MeMal-semiAld_DH"/>
</dbReference>
<dbReference type="GO" id="GO:0004491">
    <property type="term" value="F:methylmalonate-semialdehyde dehydrogenase (acylating, NAD) activity"/>
    <property type="evidence" value="ECO:0007669"/>
    <property type="project" value="UniProtKB-EC"/>
</dbReference>
<dbReference type="GO" id="GO:0006210">
    <property type="term" value="P:thymine catabolic process"/>
    <property type="evidence" value="ECO:0007669"/>
    <property type="project" value="TreeGrafter"/>
</dbReference>
<sequence>MCTPQEFEDAVAGAKEAAATWRHVPVSARQRVMLKLQQLINENKDELAKSISLEQGKTISDAHGDVFRGLEIVEQACAAGWLSEGHCVHNVARGVDTMAIREPLGVTAGICPFNFPAMVPLWMFPLAAATGNSMVLKPSEKDPGATMMLAEMATEAGLPPGVLQVVHGAHDVVNAICDHPTIKAVSFVGGDAAGKHIYSRACANGKRAQVNMGAKNHAVVLPDADPEATAKALAGAAFGAAGQRCMAIGVIVTVTGGDMGVRDRLVDKLAQLGDSLKVGPASDDATDVGPLISPEAKQRALAIVEKSVGSEGAKLALDRRTVALEPPFDKGNFFGPTIITDVTPDMTCYREEIFAPAVSVVAVNTLDDAISLLNANPYGNGCGIFTSSGSAARHFVANVDVGQVGVNVPIPVPVPYFSFTGSRGSFHGDLNFYGKNGVAFYTQYKTVTSNWKFSASDGMSGLHGVGASQS</sequence>
<evidence type="ECO:0000259" key="5">
    <source>
        <dbReference type="Pfam" id="PF00171"/>
    </source>
</evidence>
<dbReference type="InterPro" id="IPR016160">
    <property type="entry name" value="Ald_DH_CS_CYS"/>
</dbReference>
<evidence type="ECO:0000256" key="3">
    <source>
        <dbReference type="ARBA" id="ARBA00023002"/>
    </source>
</evidence>
<dbReference type="EMBL" id="BNJQ01000003">
    <property type="protein sequence ID" value="GHP02351.1"/>
    <property type="molecule type" value="Genomic_DNA"/>
</dbReference>
<evidence type="ECO:0000313" key="7">
    <source>
        <dbReference type="Proteomes" id="UP000660262"/>
    </source>
</evidence>
<dbReference type="GO" id="GO:0005739">
    <property type="term" value="C:mitochondrion"/>
    <property type="evidence" value="ECO:0007669"/>
    <property type="project" value="TreeGrafter"/>
</dbReference>
<feature type="domain" description="Aldehyde dehydrogenase" evidence="5">
    <location>
        <begin position="2"/>
        <end position="447"/>
    </location>
</feature>
<proteinExistence type="inferred from homology"/>
<dbReference type="NCBIfam" id="TIGR01722">
    <property type="entry name" value="MMSDH"/>
    <property type="match status" value="1"/>
</dbReference>
<name>A0A830H9T0_9CHLO</name>
<gene>
    <name evidence="6" type="ORF">PPROV_000110800</name>
</gene>
<dbReference type="Gene3D" id="3.40.605.10">
    <property type="entry name" value="Aldehyde Dehydrogenase, Chain A, domain 1"/>
    <property type="match status" value="1"/>
</dbReference>
<evidence type="ECO:0000256" key="4">
    <source>
        <dbReference type="ARBA" id="ARBA00023027"/>
    </source>
</evidence>
<dbReference type="FunFam" id="3.40.605.10:FF:000003">
    <property type="entry name" value="Methylmalonate-semialdehyde dehydrogenase [acylating]"/>
    <property type="match status" value="1"/>
</dbReference>
<keyword evidence="3" id="KW-0560">Oxidoreductase</keyword>
<evidence type="ECO:0000313" key="6">
    <source>
        <dbReference type="EMBL" id="GHP02351.1"/>
    </source>
</evidence>
<dbReference type="InterPro" id="IPR015590">
    <property type="entry name" value="Aldehyde_DH_dom"/>
</dbReference>
<dbReference type="AlphaFoldDB" id="A0A830H9T0"/>
<evidence type="ECO:0000256" key="1">
    <source>
        <dbReference type="ARBA" id="ARBA00009986"/>
    </source>
</evidence>
<keyword evidence="4" id="KW-0520">NAD</keyword>
<dbReference type="PANTHER" id="PTHR43866:SF3">
    <property type="entry name" value="METHYLMALONATE-SEMIALDEHYDE DEHYDROGENASE [ACYLATING], MITOCHONDRIAL"/>
    <property type="match status" value="1"/>
</dbReference>
<keyword evidence="7" id="KW-1185">Reference proteome</keyword>
<protein>
    <recommendedName>
        <fullName evidence="2">methylmalonate-semialdehyde dehydrogenase (CoA acylating)</fullName>
        <ecNumber evidence="2">1.2.1.27</ecNumber>
    </recommendedName>
</protein>
<dbReference type="InterPro" id="IPR016161">
    <property type="entry name" value="Ald_DH/histidinol_DH"/>
</dbReference>
<dbReference type="EC" id="1.2.1.27" evidence="2"/>
<dbReference type="InterPro" id="IPR016163">
    <property type="entry name" value="Ald_DH_C"/>
</dbReference>
<dbReference type="PROSITE" id="PS00070">
    <property type="entry name" value="ALDEHYDE_DEHYDR_CYS"/>
    <property type="match status" value="1"/>
</dbReference>
<dbReference type="Gene3D" id="3.40.309.10">
    <property type="entry name" value="Aldehyde Dehydrogenase, Chain A, domain 2"/>
    <property type="match status" value="1"/>
</dbReference>
<evidence type="ECO:0000256" key="2">
    <source>
        <dbReference type="ARBA" id="ARBA00013048"/>
    </source>
</evidence>
<reference evidence="6" key="1">
    <citation type="submission" date="2020-10" db="EMBL/GenBank/DDBJ databases">
        <title>Unveiling of a novel bifunctional photoreceptor, Dualchrome1, isolated from a cosmopolitan green alga.</title>
        <authorList>
            <person name="Suzuki S."/>
            <person name="Kawachi M."/>
        </authorList>
    </citation>
    <scope>NUCLEOTIDE SEQUENCE</scope>
    <source>
        <strain evidence="6">NIES 2893</strain>
    </source>
</reference>
<accession>A0A830H9T0</accession>
<dbReference type="OrthoDB" id="310895at2759"/>
<dbReference type="InterPro" id="IPR016162">
    <property type="entry name" value="Ald_DH_N"/>
</dbReference>
<comment type="similarity">
    <text evidence="1">Belongs to the aldehyde dehydrogenase family.</text>
</comment>
<dbReference type="Proteomes" id="UP000660262">
    <property type="component" value="Unassembled WGS sequence"/>
</dbReference>
<dbReference type="GO" id="GO:0006574">
    <property type="term" value="P:L-valine catabolic process"/>
    <property type="evidence" value="ECO:0007669"/>
    <property type="project" value="TreeGrafter"/>
</dbReference>
<organism evidence="6 7">
    <name type="scientific">Pycnococcus provasolii</name>
    <dbReference type="NCBI Taxonomy" id="41880"/>
    <lineage>
        <taxon>Eukaryota</taxon>
        <taxon>Viridiplantae</taxon>
        <taxon>Chlorophyta</taxon>
        <taxon>Pseudoscourfieldiophyceae</taxon>
        <taxon>Pseudoscourfieldiales</taxon>
        <taxon>Pycnococcaceae</taxon>
        <taxon>Pycnococcus</taxon>
    </lineage>
</organism>
<dbReference type="PANTHER" id="PTHR43866">
    <property type="entry name" value="MALONATE-SEMIALDEHYDE DEHYDROGENASE"/>
    <property type="match status" value="1"/>
</dbReference>
<dbReference type="SUPFAM" id="SSF53720">
    <property type="entry name" value="ALDH-like"/>
    <property type="match status" value="1"/>
</dbReference>
<comment type="caution">
    <text evidence="6">The sequence shown here is derived from an EMBL/GenBank/DDBJ whole genome shotgun (WGS) entry which is preliminary data.</text>
</comment>
<dbReference type="Pfam" id="PF00171">
    <property type="entry name" value="Aldedh"/>
    <property type="match status" value="1"/>
</dbReference>
<dbReference type="FunFam" id="3.40.309.10:FF:000002">
    <property type="entry name" value="Methylmalonate-semialdehyde dehydrogenase (Acylating)"/>
    <property type="match status" value="1"/>
</dbReference>